<evidence type="ECO:0000256" key="1">
    <source>
        <dbReference type="ARBA" id="ARBA00023015"/>
    </source>
</evidence>
<dbReference type="InterPro" id="IPR018060">
    <property type="entry name" value="HTH_AraC"/>
</dbReference>
<dbReference type="GO" id="GO:0003700">
    <property type="term" value="F:DNA-binding transcription factor activity"/>
    <property type="evidence" value="ECO:0007669"/>
    <property type="project" value="InterPro"/>
</dbReference>
<gene>
    <name evidence="5" type="ORF">BC781_102591</name>
</gene>
<accession>A0A315ZD59</accession>
<evidence type="ECO:0000256" key="3">
    <source>
        <dbReference type="ARBA" id="ARBA00023163"/>
    </source>
</evidence>
<organism evidence="5 6">
    <name type="scientific">Sediminitomix flava</name>
    <dbReference type="NCBI Taxonomy" id="379075"/>
    <lineage>
        <taxon>Bacteria</taxon>
        <taxon>Pseudomonadati</taxon>
        <taxon>Bacteroidota</taxon>
        <taxon>Cytophagia</taxon>
        <taxon>Cytophagales</taxon>
        <taxon>Flammeovirgaceae</taxon>
        <taxon>Sediminitomix</taxon>
    </lineage>
</organism>
<sequence length="282" mass="33477">MKTESVQRLFEIHVEELSTWEKRPHKHNFFEIVFVEKGSGYQCINEHEFQYQEGNIFLLPPLDCHSFKIEETSRFYFIRFTDHYFQKNGLTDYSAWFDRITYIIANYNKVPGDIISSERERSFIIQNIKSIYQEYLISDTYSEEIISGIMVAILNILARCIEKKYVDKANEMDSRFGEILRFINTNILDYEKLRIPYLADKFGISKTYFSEYFKKQAGLSLADYILKSKLRIVETKVLHTDLSLKEVAYQLNFTDSSHLSRSFKKVYGMTIKEFKNENRCVA</sequence>
<keyword evidence="1" id="KW-0805">Transcription regulation</keyword>
<dbReference type="Pfam" id="PF02311">
    <property type="entry name" value="AraC_binding"/>
    <property type="match status" value="1"/>
</dbReference>
<protein>
    <submittedName>
        <fullName evidence="5">AraC family transcriptional regulator</fullName>
    </submittedName>
</protein>
<dbReference type="InterPro" id="IPR037923">
    <property type="entry name" value="HTH-like"/>
</dbReference>
<dbReference type="PANTHER" id="PTHR43280:SF28">
    <property type="entry name" value="HTH-TYPE TRANSCRIPTIONAL ACTIVATOR RHAS"/>
    <property type="match status" value="1"/>
</dbReference>
<dbReference type="PROSITE" id="PS01124">
    <property type="entry name" value="HTH_ARAC_FAMILY_2"/>
    <property type="match status" value="1"/>
</dbReference>
<dbReference type="EMBL" id="QGDO01000002">
    <property type="protein sequence ID" value="PWJ43043.1"/>
    <property type="molecule type" value="Genomic_DNA"/>
</dbReference>
<keyword evidence="3" id="KW-0804">Transcription</keyword>
<feature type="domain" description="HTH araC/xylS-type" evidence="4">
    <location>
        <begin position="177"/>
        <end position="277"/>
    </location>
</feature>
<evidence type="ECO:0000259" key="4">
    <source>
        <dbReference type="PROSITE" id="PS01124"/>
    </source>
</evidence>
<name>A0A315ZD59_SEDFL</name>
<dbReference type="PANTHER" id="PTHR43280">
    <property type="entry name" value="ARAC-FAMILY TRANSCRIPTIONAL REGULATOR"/>
    <property type="match status" value="1"/>
</dbReference>
<dbReference type="Gene3D" id="2.60.120.10">
    <property type="entry name" value="Jelly Rolls"/>
    <property type="match status" value="1"/>
</dbReference>
<dbReference type="InterPro" id="IPR009057">
    <property type="entry name" value="Homeodomain-like_sf"/>
</dbReference>
<dbReference type="SUPFAM" id="SSF51215">
    <property type="entry name" value="Regulatory protein AraC"/>
    <property type="match status" value="1"/>
</dbReference>
<evidence type="ECO:0000313" key="6">
    <source>
        <dbReference type="Proteomes" id="UP000245535"/>
    </source>
</evidence>
<proteinExistence type="predicted"/>
<dbReference type="OrthoDB" id="2569619at2"/>
<evidence type="ECO:0000313" key="5">
    <source>
        <dbReference type="EMBL" id="PWJ43043.1"/>
    </source>
</evidence>
<dbReference type="RefSeq" id="WP_109617251.1">
    <property type="nucleotide sequence ID" value="NZ_QGDO01000002.1"/>
</dbReference>
<keyword evidence="2" id="KW-0238">DNA-binding</keyword>
<dbReference type="SUPFAM" id="SSF46689">
    <property type="entry name" value="Homeodomain-like"/>
    <property type="match status" value="1"/>
</dbReference>
<dbReference type="InterPro" id="IPR003313">
    <property type="entry name" value="AraC-bd"/>
</dbReference>
<dbReference type="Proteomes" id="UP000245535">
    <property type="component" value="Unassembled WGS sequence"/>
</dbReference>
<dbReference type="InterPro" id="IPR014710">
    <property type="entry name" value="RmlC-like_jellyroll"/>
</dbReference>
<dbReference type="AlphaFoldDB" id="A0A315ZD59"/>
<comment type="caution">
    <text evidence="5">The sequence shown here is derived from an EMBL/GenBank/DDBJ whole genome shotgun (WGS) entry which is preliminary data.</text>
</comment>
<keyword evidence="6" id="KW-1185">Reference proteome</keyword>
<dbReference type="Pfam" id="PF12833">
    <property type="entry name" value="HTH_18"/>
    <property type="match status" value="1"/>
</dbReference>
<dbReference type="Gene3D" id="1.10.10.60">
    <property type="entry name" value="Homeodomain-like"/>
    <property type="match status" value="2"/>
</dbReference>
<evidence type="ECO:0000256" key="2">
    <source>
        <dbReference type="ARBA" id="ARBA00023125"/>
    </source>
</evidence>
<reference evidence="5 6" key="1">
    <citation type="submission" date="2018-03" db="EMBL/GenBank/DDBJ databases">
        <title>Genomic Encyclopedia of Archaeal and Bacterial Type Strains, Phase II (KMG-II): from individual species to whole genera.</title>
        <authorList>
            <person name="Goeker M."/>
        </authorList>
    </citation>
    <scope>NUCLEOTIDE SEQUENCE [LARGE SCALE GENOMIC DNA]</scope>
    <source>
        <strain evidence="5 6">DSM 28229</strain>
    </source>
</reference>
<dbReference type="GO" id="GO:0043565">
    <property type="term" value="F:sequence-specific DNA binding"/>
    <property type="evidence" value="ECO:0007669"/>
    <property type="project" value="InterPro"/>
</dbReference>
<dbReference type="SMART" id="SM00342">
    <property type="entry name" value="HTH_ARAC"/>
    <property type="match status" value="1"/>
</dbReference>